<dbReference type="InterPro" id="IPR003812">
    <property type="entry name" value="Fido"/>
</dbReference>
<dbReference type="SUPFAM" id="SSF140931">
    <property type="entry name" value="Fic-like"/>
    <property type="match status" value="1"/>
</dbReference>
<comment type="catalytic activity">
    <reaction evidence="6">
        <text>L-threonyl-[protein] + ATP = 3-O-(5'-adenylyl)-L-threonyl-[protein] + diphosphate</text>
        <dbReference type="Rhea" id="RHEA:54292"/>
        <dbReference type="Rhea" id="RHEA-COMP:11060"/>
        <dbReference type="Rhea" id="RHEA-COMP:13847"/>
        <dbReference type="ChEBI" id="CHEBI:30013"/>
        <dbReference type="ChEBI" id="CHEBI:30616"/>
        <dbReference type="ChEBI" id="CHEBI:33019"/>
        <dbReference type="ChEBI" id="CHEBI:138113"/>
        <dbReference type="EC" id="2.7.7.108"/>
    </reaction>
</comment>
<dbReference type="Pfam" id="PF02661">
    <property type="entry name" value="Fic"/>
    <property type="match status" value="1"/>
</dbReference>
<keyword evidence="1" id="KW-0808">Transferase</keyword>
<dbReference type="PROSITE" id="PS51459">
    <property type="entry name" value="FIDO"/>
    <property type="match status" value="1"/>
</dbReference>
<organism evidence="9 10">
    <name type="scientific">Janthinobacterium rivuli</name>
    <dbReference type="NCBI Taxonomy" id="2751478"/>
    <lineage>
        <taxon>Bacteria</taxon>
        <taxon>Pseudomonadati</taxon>
        <taxon>Pseudomonadota</taxon>
        <taxon>Betaproteobacteria</taxon>
        <taxon>Burkholderiales</taxon>
        <taxon>Oxalobacteraceae</taxon>
        <taxon>Janthinobacterium</taxon>
    </lineage>
</organism>
<dbReference type="PANTHER" id="PTHR39560:SF1">
    <property type="entry name" value="PROTEIN ADENYLYLTRANSFERASE FIC-RELATED"/>
    <property type="match status" value="1"/>
</dbReference>
<name>A0ABY8HYE1_9BURK</name>
<dbReference type="PANTHER" id="PTHR39560">
    <property type="entry name" value="PROTEIN ADENYLYLTRANSFERASE FIC-RELATED"/>
    <property type="match status" value="1"/>
</dbReference>
<dbReference type="Gene3D" id="1.10.3290.10">
    <property type="entry name" value="Fido-like domain"/>
    <property type="match status" value="1"/>
</dbReference>
<gene>
    <name evidence="9" type="ORF">P9875_18145</name>
</gene>
<protein>
    <recommendedName>
        <fullName evidence="5">protein adenylyltransferase</fullName>
        <ecNumber evidence="5">2.7.7.108</ecNumber>
    </recommendedName>
</protein>
<keyword evidence="10" id="KW-1185">Reference proteome</keyword>
<accession>A0ABY8HYE1</accession>
<evidence type="ECO:0000313" key="10">
    <source>
        <dbReference type="Proteomes" id="UP001219584"/>
    </source>
</evidence>
<dbReference type="InterPro" id="IPR036597">
    <property type="entry name" value="Fido-like_dom_sf"/>
</dbReference>
<evidence type="ECO:0000256" key="2">
    <source>
        <dbReference type="ARBA" id="ARBA00022695"/>
    </source>
</evidence>
<dbReference type="EMBL" id="CP121464">
    <property type="protein sequence ID" value="WFR77644.1"/>
    <property type="molecule type" value="Genomic_DNA"/>
</dbReference>
<evidence type="ECO:0000256" key="3">
    <source>
        <dbReference type="ARBA" id="ARBA00022741"/>
    </source>
</evidence>
<evidence type="ECO:0000256" key="1">
    <source>
        <dbReference type="ARBA" id="ARBA00022679"/>
    </source>
</evidence>
<evidence type="ECO:0000256" key="4">
    <source>
        <dbReference type="ARBA" id="ARBA00022840"/>
    </source>
</evidence>
<keyword evidence="2" id="KW-0548">Nucleotidyltransferase</keyword>
<evidence type="ECO:0000256" key="7">
    <source>
        <dbReference type="ARBA" id="ARBA00048696"/>
    </source>
</evidence>
<keyword evidence="4" id="KW-0067">ATP-binding</keyword>
<dbReference type="RefSeq" id="WP_278316171.1">
    <property type="nucleotide sequence ID" value="NZ_CP121464.1"/>
</dbReference>
<feature type="domain" description="Fido" evidence="8">
    <location>
        <begin position="51"/>
        <end position="192"/>
    </location>
</feature>
<evidence type="ECO:0000313" key="9">
    <source>
        <dbReference type="EMBL" id="WFR77644.1"/>
    </source>
</evidence>
<proteinExistence type="predicted"/>
<sequence>MTFNDPYCYPGTDILRNKPDIRDKERLRQFEFRKTAERSMELQESPVVGRFDLAHLQAIHSYLFQDLYAWAGKTRTVDISKGSTFFAHHAAIQNYADKQVFPAIARDKLLVGLDKPIFITRLAYHYAEINALHPFREGNGRSTRQFIEQLARHAGFDLDYTKVSQKTWIDAATVSFAGNLGPMENVFTMITSQQ</sequence>
<evidence type="ECO:0000256" key="5">
    <source>
        <dbReference type="ARBA" id="ARBA00034531"/>
    </source>
</evidence>
<reference evidence="9 10" key="1">
    <citation type="submission" date="2023-04" db="EMBL/GenBank/DDBJ databases">
        <title>Nanopore sequencing of Janthinobacterium from water.</title>
        <authorList>
            <person name="Ciuchcinski K."/>
            <person name="Rokowska A."/>
            <person name="Dziewit L."/>
        </authorList>
    </citation>
    <scope>NUCLEOTIDE SEQUENCE [LARGE SCALE GENOMIC DNA]</scope>
    <source>
        <strain evidence="9 10">DEMB2</strain>
    </source>
</reference>
<dbReference type="EC" id="2.7.7.108" evidence="5"/>
<dbReference type="Proteomes" id="UP001219584">
    <property type="component" value="Chromosome"/>
</dbReference>
<evidence type="ECO:0000259" key="8">
    <source>
        <dbReference type="PROSITE" id="PS51459"/>
    </source>
</evidence>
<evidence type="ECO:0000256" key="6">
    <source>
        <dbReference type="ARBA" id="ARBA00047939"/>
    </source>
</evidence>
<comment type="catalytic activity">
    <reaction evidence="7">
        <text>L-tyrosyl-[protein] + ATP = O-(5'-adenylyl)-L-tyrosyl-[protein] + diphosphate</text>
        <dbReference type="Rhea" id="RHEA:54288"/>
        <dbReference type="Rhea" id="RHEA-COMP:10136"/>
        <dbReference type="Rhea" id="RHEA-COMP:13846"/>
        <dbReference type="ChEBI" id="CHEBI:30616"/>
        <dbReference type="ChEBI" id="CHEBI:33019"/>
        <dbReference type="ChEBI" id="CHEBI:46858"/>
        <dbReference type="ChEBI" id="CHEBI:83624"/>
        <dbReference type="EC" id="2.7.7.108"/>
    </reaction>
</comment>
<keyword evidence="3" id="KW-0547">Nucleotide-binding</keyword>